<dbReference type="InterPro" id="IPR001873">
    <property type="entry name" value="ENaC"/>
</dbReference>
<evidence type="ECO:0000256" key="5">
    <source>
        <dbReference type="ARBA" id="ARBA00022692"/>
    </source>
</evidence>
<dbReference type="GO" id="GO:0016020">
    <property type="term" value="C:membrane"/>
    <property type="evidence" value="ECO:0007669"/>
    <property type="project" value="UniProtKB-SubCell"/>
</dbReference>
<dbReference type="EMBL" id="CAJFCW020000002">
    <property type="protein sequence ID" value="CAG9090248.1"/>
    <property type="molecule type" value="Genomic_DNA"/>
</dbReference>
<keyword evidence="7" id="KW-0915">Sodium</keyword>
<evidence type="ECO:0000256" key="6">
    <source>
        <dbReference type="ARBA" id="ARBA00022989"/>
    </source>
</evidence>
<evidence type="ECO:0000256" key="13">
    <source>
        <dbReference type="RuleBase" id="RU000679"/>
    </source>
</evidence>
<evidence type="ECO:0000256" key="4">
    <source>
        <dbReference type="ARBA" id="ARBA00022461"/>
    </source>
</evidence>
<evidence type="ECO:0000313" key="16">
    <source>
        <dbReference type="Proteomes" id="UP000614601"/>
    </source>
</evidence>
<evidence type="ECO:0000256" key="14">
    <source>
        <dbReference type="SAM" id="Phobius"/>
    </source>
</evidence>
<dbReference type="EMBL" id="CAJFDH010000002">
    <property type="protein sequence ID" value="CAD5209867.1"/>
    <property type="molecule type" value="Genomic_DNA"/>
</dbReference>
<comment type="similarity">
    <text evidence="2 13">Belongs to the amiloride-sensitive sodium channel (TC 1.A.6) family.</text>
</comment>
<keyword evidence="16" id="KW-1185">Reference proteome</keyword>
<proteinExistence type="inferred from homology"/>
<dbReference type="GO" id="GO:0005272">
    <property type="term" value="F:sodium channel activity"/>
    <property type="evidence" value="ECO:0007669"/>
    <property type="project" value="UniProtKB-KW"/>
</dbReference>
<keyword evidence="8 13" id="KW-0406">Ion transport</keyword>
<keyword evidence="5 13" id="KW-0812">Transmembrane</keyword>
<dbReference type="Pfam" id="PF00858">
    <property type="entry name" value="ASC"/>
    <property type="match status" value="1"/>
</dbReference>
<evidence type="ECO:0000256" key="10">
    <source>
        <dbReference type="ARBA" id="ARBA00023180"/>
    </source>
</evidence>
<dbReference type="AlphaFoldDB" id="A0A811K312"/>
<keyword evidence="9 14" id="KW-0472">Membrane</keyword>
<name>A0A811K312_9BILA</name>
<keyword evidence="10" id="KW-0325">Glycoprotein</keyword>
<keyword evidence="11 13" id="KW-0739">Sodium transport</keyword>
<feature type="transmembrane region" description="Helical" evidence="14">
    <location>
        <begin position="65"/>
        <end position="82"/>
    </location>
</feature>
<keyword evidence="3 13" id="KW-0813">Transport</keyword>
<evidence type="ECO:0000256" key="7">
    <source>
        <dbReference type="ARBA" id="ARBA00023053"/>
    </source>
</evidence>
<comment type="subcellular location">
    <subcellularLocation>
        <location evidence="1">Membrane</location>
        <topology evidence="1">Multi-pass membrane protein</topology>
    </subcellularLocation>
</comment>
<keyword evidence="12 13" id="KW-0407">Ion channel</keyword>
<gene>
    <name evidence="15" type="ORF">BOKJ2_LOCUS2902</name>
</gene>
<evidence type="ECO:0000256" key="2">
    <source>
        <dbReference type="ARBA" id="ARBA00007193"/>
    </source>
</evidence>
<evidence type="ECO:0000256" key="11">
    <source>
        <dbReference type="ARBA" id="ARBA00023201"/>
    </source>
</evidence>
<evidence type="ECO:0000313" key="15">
    <source>
        <dbReference type="EMBL" id="CAD5209867.1"/>
    </source>
</evidence>
<dbReference type="OrthoDB" id="5874059at2759"/>
<evidence type="ECO:0000256" key="1">
    <source>
        <dbReference type="ARBA" id="ARBA00004141"/>
    </source>
</evidence>
<keyword evidence="6 14" id="KW-1133">Transmembrane helix</keyword>
<protein>
    <submittedName>
        <fullName evidence="15">Uncharacterized protein</fullName>
    </submittedName>
</protein>
<dbReference type="Proteomes" id="UP000783686">
    <property type="component" value="Unassembled WGS sequence"/>
</dbReference>
<dbReference type="Proteomes" id="UP000614601">
    <property type="component" value="Unassembled WGS sequence"/>
</dbReference>
<evidence type="ECO:0000256" key="9">
    <source>
        <dbReference type="ARBA" id="ARBA00023136"/>
    </source>
</evidence>
<sequence length="429" mass="50293">MINYNGLRTDYVRYYNADYLKKLKKPKARLRCKLRTRLFDRYFGGSEVHGLLLAFSKEITRPYQVVWIIFLLVTTIISAITTRTTIHEFYEHQTATSFTIKQVLALDYPSLIVCPKNPDALRVDDAVAELRQVFPKLSKESAELIIAYAIADAGFANMDKKLGHLTDEHHKKLGYYLKQFKEKTKVNDVHVYIFKKYGYKCEDLFTYCRVAKTEIPCCDVFEEHYLMLRGRCFRLKKWNMTQVDPDDRGSFHVRMKQLDAPLTASNRKQPQVIAYLTQPGREISTYPRFYINYRSYNVIKCKMRRIKMLDSNKYCIADADYGGRDDCYIRKWLYHRLIVPLNCTVFYMKDKNDQHQLCPVGLVASNYENIQNLTIDDSDCLPACARNDITCSHSFDEDTPTRQYIFSKSFPDFQIEFGFSDLEVMLCSV</sequence>
<evidence type="ECO:0000256" key="3">
    <source>
        <dbReference type="ARBA" id="ARBA00022448"/>
    </source>
</evidence>
<organism evidence="15 16">
    <name type="scientific">Bursaphelenchus okinawaensis</name>
    <dbReference type="NCBI Taxonomy" id="465554"/>
    <lineage>
        <taxon>Eukaryota</taxon>
        <taxon>Metazoa</taxon>
        <taxon>Ecdysozoa</taxon>
        <taxon>Nematoda</taxon>
        <taxon>Chromadorea</taxon>
        <taxon>Rhabditida</taxon>
        <taxon>Tylenchina</taxon>
        <taxon>Tylenchomorpha</taxon>
        <taxon>Aphelenchoidea</taxon>
        <taxon>Aphelenchoididae</taxon>
        <taxon>Bursaphelenchus</taxon>
    </lineage>
</organism>
<comment type="caution">
    <text evidence="15">The sequence shown here is derived from an EMBL/GenBank/DDBJ whole genome shotgun (WGS) entry which is preliminary data.</text>
</comment>
<keyword evidence="4 13" id="KW-0894">Sodium channel</keyword>
<evidence type="ECO:0000256" key="12">
    <source>
        <dbReference type="ARBA" id="ARBA00023303"/>
    </source>
</evidence>
<accession>A0A811K312</accession>
<evidence type="ECO:0000256" key="8">
    <source>
        <dbReference type="ARBA" id="ARBA00023065"/>
    </source>
</evidence>
<reference evidence="15" key="1">
    <citation type="submission" date="2020-09" db="EMBL/GenBank/DDBJ databases">
        <authorList>
            <person name="Kikuchi T."/>
        </authorList>
    </citation>
    <scope>NUCLEOTIDE SEQUENCE</scope>
    <source>
        <strain evidence="15">SH1</strain>
    </source>
</reference>